<reference evidence="1" key="1">
    <citation type="submission" date="2016-10" db="EMBL/GenBank/DDBJ databases">
        <title>Sequence of Gallionella enrichment culture.</title>
        <authorList>
            <person name="Poehlein A."/>
            <person name="Muehling M."/>
            <person name="Daniel R."/>
        </authorList>
    </citation>
    <scope>NUCLEOTIDE SEQUENCE</scope>
</reference>
<dbReference type="AlphaFoldDB" id="A0A1J5PJE1"/>
<evidence type="ECO:0008006" key="2">
    <source>
        <dbReference type="Google" id="ProtNLM"/>
    </source>
</evidence>
<dbReference type="InterPro" id="IPR012338">
    <property type="entry name" value="Beta-lactam/transpept-like"/>
</dbReference>
<sequence>MTEGSGCVASTGADMARYARYLIAAGSGHGAPLLSNAAASRFCQPTIDAPGWAVKGAKYANGLAVVPVGDRPLLHHTGGMLSFNSSIHIDPIAGVGAFASTNVGLIPYRPRELTAFVCARLRAVVEARPVPRPTAVPPKAPEAGDILGRYVDAKGEALVVTASARGLTATLAGRAVDMEMADEDVFIALDPAVTPFALVFRRTAKVVTRAWWGETEYVRAGQAFTQPSSAAVKALTGHYGDDDPWRGSFHVLAQGEKLYLDGTTLLTPLAGGAYRIGEDDWSPERLWFEATAGGRPQRLVLSGVDYLRRP</sequence>
<organism evidence="1">
    <name type="scientific">mine drainage metagenome</name>
    <dbReference type="NCBI Taxonomy" id="410659"/>
    <lineage>
        <taxon>unclassified sequences</taxon>
        <taxon>metagenomes</taxon>
        <taxon>ecological metagenomes</taxon>
    </lineage>
</organism>
<gene>
    <name evidence="1" type="ORF">GALL_530550</name>
</gene>
<protein>
    <recommendedName>
        <fullName evidence="2">Beta-lactamase</fullName>
    </recommendedName>
</protein>
<evidence type="ECO:0000313" key="1">
    <source>
        <dbReference type="EMBL" id="OIQ65387.1"/>
    </source>
</evidence>
<dbReference type="Gene3D" id="3.40.710.10">
    <property type="entry name" value="DD-peptidase/beta-lactamase superfamily"/>
    <property type="match status" value="1"/>
</dbReference>
<accession>A0A1J5PJE1</accession>
<name>A0A1J5PJE1_9ZZZZ</name>
<dbReference type="SUPFAM" id="SSF56601">
    <property type="entry name" value="beta-lactamase/transpeptidase-like"/>
    <property type="match status" value="1"/>
</dbReference>
<dbReference type="EMBL" id="MLJW01007367">
    <property type="protein sequence ID" value="OIQ65387.1"/>
    <property type="molecule type" value="Genomic_DNA"/>
</dbReference>
<proteinExistence type="predicted"/>
<comment type="caution">
    <text evidence="1">The sequence shown here is derived from an EMBL/GenBank/DDBJ whole genome shotgun (WGS) entry which is preliminary data.</text>
</comment>